<proteinExistence type="predicted"/>
<dbReference type="Gene3D" id="3.40.1090.10">
    <property type="entry name" value="Cytosolic phospholipase A2 catalytic domain"/>
    <property type="match status" value="2"/>
</dbReference>
<evidence type="ECO:0000313" key="6">
    <source>
        <dbReference type="EMBL" id="OPJ56485.1"/>
    </source>
</evidence>
<dbReference type="InterPro" id="IPR016035">
    <property type="entry name" value="Acyl_Trfase/lysoPLipase"/>
</dbReference>
<dbReference type="PANTHER" id="PTHR14226:SF25">
    <property type="entry name" value="PHOSPHOESTERASE"/>
    <property type="match status" value="1"/>
</dbReference>
<keyword evidence="7" id="KW-1185">Reference proteome</keyword>
<feature type="active site" description="Proton acceptor" evidence="4">
    <location>
        <position position="187"/>
    </location>
</feature>
<gene>
    <name evidence="6" type="primary">rssA_2</name>
    <name evidence="6" type="ORF">CLOTH_08900</name>
</gene>
<organism evidence="6 7">
    <name type="scientific">Alkalithermobacter paradoxus</name>
    <dbReference type="NCBI Taxonomy" id="29349"/>
    <lineage>
        <taxon>Bacteria</taxon>
        <taxon>Bacillati</taxon>
        <taxon>Bacillota</taxon>
        <taxon>Clostridia</taxon>
        <taxon>Peptostreptococcales</taxon>
        <taxon>Tepidibacteraceae</taxon>
        <taxon>Alkalithermobacter</taxon>
    </lineage>
</organism>
<dbReference type="InterPro" id="IPR002641">
    <property type="entry name" value="PNPLA_dom"/>
</dbReference>
<dbReference type="InterPro" id="IPR050301">
    <property type="entry name" value="NTE"/>
</dbReference>
<keyword evidence="1 4" id="KW-0378">Hydrolase</keyword>
<dbReference type="InterPro" id="IPR045943">
    <property type="entry name" value="DUF6363"/>
</dbReference>
<feature type="short sequence motif" description="GXSXG" evidence="4">
    <location>
        <begin position="65"/>
        <end position="69"/>
    </location>
</feature>
<dbReference type="PANTHER" id="PTHR14226">
    <property type="entry name" value="NEUROPATHY TARGET ESTERASE/SWISS CHEESE D.MELANOGASTER"/>
    <property type="match status" value="1"/>
</dbReference>
<dbReference type="EMBL" id="MZGW01000002">
    <property type="protein sequence ID" value="OPJ56485.1"/>
    <property type="molecule type" value="Genomic_DNA"/>
</dbReference>
<dbReference type="GO" id="GO:0016787">
    <property type="term" value="F:hydrolase activity"/>
    <property type="evidence" value="ECO:0007669"/>
    <property type="project" value="UniProtKB-UniRule"/>
</dbReference>
<evidence type="ECO:0000256" key="3">
    <source>
        <dbReference type="ARBA" id="ARBA00023098"/>
    </source>
</evidence>
<dbReference type="GO" id="GO:0016042">
    <property type="term" value="P:lipid catabolic process"/>
    <property type="evidence" value="ECO:0007669"/>
    <property type="project" value="UniProtKB-UniRule"/>
</dbReference>
<feature type="short sequence motif" description="DGA/G" evidence="4">
    <location>
        <begin position="187"/>
        <end position="189"/>
    </location>
</feature>
<dbReference type="Pfam" id="PF01734">
    <property type="entry name" value="Patatin"/>
    <property type="match status" value="1"/>
</dbReference>
<evidence type="ECO:0000256" key="2">
    <source>
        <dbReference type="ARBA" id="ARBA00022963"/>
    </source>
</evidence>
<evidence type="ECO:0000259" key="5">
    <source>
        <dbReference type="PROSITE" id="PS51635"/>
    </source>
</evidence>
<dbReference type="InterPro" id="IPR037483">
    <property type="entry name" value="YjjU-like"/>
</dbReference>
<protein>
    <submittedName>
        <fullName evidence="6">NTE family protein RssA</fullName>
    </submittedName>
</protein>
<dbReference type="SUPFAM" id="SSF52151">
    <property type="entry name" value="FabD/lysophospholipase-like"/>
    <property type="match status" value="1"/>
</dbReference>
<keyword evidence="2 4" id="KW-0442">Lipid degradation</keyword>
<name>A0A1V4IA29_9FIRM</name>
<feature type="active site" description="Nucleophile" evidence="4">
    <location>
        <position position="67"/>
    </location>
</feature>
<comment type="caution">
    <text evidence="6">The sequence shown here is derived from an EMBL/GenBank/DDBJ whole genome shotgun (WGS) entry which is preliminary data.</text>
</comment>
<evidence type="ECO:0000313" key="7">
    <source>
        <dbReference type="Proteomes" id="UP000190140"/>
    </source>
</evidence>
<reference evidence="6 7" key="1">
    <citation type="submission" date="2017-03" db="EMBL/GenBank/DDBJ databases">
        <title>Genome sequence of Clostridium thermoalcaliphilum DSM 7309.</title>
        <authorList>
            <person name="Poehlein A."/>
            <person name="Daniel R."/>
        </authorList>
    </citation>
    <scope>NUCLEOTIDE SEQUENCE [LARGE SCALE GENOMIC DNA]</scope>
    <source>
        <strain evidence="6 7">DSM 7309</strain>
    </source>
</reference>
<dbReference type="PROSITE" id="PS51635">
    <property type="entry name" value="PNPLA"/>
    <property type="match status" value="1"/>
</dbReference>
<evidence type="ECO:0000256" key="4">
    <source>
        <dbReference type="PROSITE-ProRule" id="PRU01161"/>
    </source>
</evidence>
<dbReference type="AlphaFoldDB" id="A0A1V4IA29"/>
<dbReference type="STRING" id="29349.CLOTH_08900"/>
<dbReference type="Proteomes" id="UP000190140">
    <property type="component" value="Unassembled WGS sequence"/>
</dbReference>
<dbReference type="CDD" id="cd07208">
    <property type="entry name" value="Pat_hypo_Ecoli_yjju_like"/>
    <property type="match status" value="1"/>
</dbReference>
<dbReference type="Pfam" id="PF19890">
    <property type="entry name" value="DUF6363"/>
    <property type="match status" value="1"/>
</dbReference>
<evidence type="ECO:0000256" key="1">
    <source>
        <dbReference type="ARBA" id="ARBA00022801"/>
    </source>
</evidence>
<keyword evidence="3 4" id="KW-0443">Lipid metabolism</keyword>
<sequence>MQSQDKYSIYKRICVNNPTKRLKLKGEVMSSVGLVLQGGGMRGIYTSGVLDFFMEKDLYFPYIIGVSAGACNGCAYVSKQIGFAKKMYLDYIYDPRYINYKNVFKGKSVLGMDFIFDEIPNSVNPFDFESFKSSNHRFIVTTTDYTTGEPVYFDKDECDDIFMAIRASSSIPFITPPVNFSGMQLIDGGVSDPIPIKKSLQDGNESNVVVLTDGNYMNKPRNIKRLAYKMYPKDTKLIDWVFDMHRINNDALDYINSLECENKAIVISPSKHIKMGIVDKNRSKLEELYNLGYQDAKSKYEDIKRLYN</sequence>
<feature type="domain" description="PNPLA" evidence="5">
    <location>
        <begin position="34"/>
        <end position="200"/>
    </location>
</feature>
<accession>A0A1V4IA29</accession>
<feature type="short sequence motif" description="GXGXXG" evidence="4">
    <location>
        <begin position="38"/>
        <end position="43"/>
    </location>
</feature>